<feature type="region of interest" description="Disordered" evidence="1">
    <location>
        <begin position="168"/>
        <end position="190"/>
    </location>
</feature>
<organism evidence="2 3">
    <name type="scientific">Polarella glacialis</name>
    <name type="common">Dinoflagellate</name>
    <dbReference type="NCBI Taxonomy" id="89957"/>
    <lineage>
        <taxon>Eukaryota</taxon>
        <taxon>Sar</taxon>
        <taxon>Alveolata</taxon>
        <taxon>Dinophyceae</taxon>
        <taxon>Suessiales</taxon>
        <taxon>Suessiaceae</taxon>
        <taxon>Polarella</taxon>
    </lineage>
</organism>
<evidence type="ECO:0000313" key="3">
    <source>
        <dbReference type="Proteomes" id="UP000626109"/>
    </source>
</evidence>
<proteinExistence type="predicted"/>
<accession>A0A813IWY9</accession>
<comment type="caution">
    <text evidence="2">The sequence shown here is derived from an EMBL/GenBank/DDBJ whole genome shotgun (WGS) entry which is preliminary data.</text>
</comment>
<sequence length="190" mass="20530">MAQNMIFQSLQVQRRLMVKEARRLSATRLVVEQQRPWWAALPPAGAASSDSCAVLKADVERSLNAHLVLGTRPEASAAELKAAFLDKAPSGSLQDGGSSFVLARACYEFLASPQRREESASGQPLLAAASEASLLPLRQPQQSARPRRRSMWEGPTMLARRLMGSWASKAEPKLPPSGDGPCPVEALSLL</sequence>
<dbReference type="EMBL" id="CAJNNW010016081">
    <property type="protein sequence ID" value="CAE8658500.1"/>
    <property type="molecule type" value="Genomic_DNA"/>
</dbReference>
<evidence type="ECO:0000256" key="1">
    <source>
        <dbReference type="SAM" id="MobiDB-lite"/>
    </source>
</evidence>
<dbReference type="AlphaFoldDB" id="A0A813IWY9"/>
<dbReference type="Proteomes" id="UP000626109">
    <property type="component" value="Unassembled WGS sequence"/>
</dbReference>
<reference evidence="2" key="1">
    <citation type="submission" date="2021-02" db="EMBL/GenBank/DDBJ databases">
        <authorList>
            <person name="Dougan E. K."/>
            <person name="Rhodes N."/>
            <person name="Thang M."/>
            <person name="Chan C."/>
        </authorList>
    </citation>
    <scope>NUCLEOTIDE SEQUENCE</scope>
</reference>
<evidence type="ECO:0000313" key="2">
    <source>
        <dbReference type="EMBL" id="CAE8658500.1"/>
    </source>
</evidence>
<name>A0A813IWY9_POLGL</name>
<protein>
    <submittedName>
        <fullName evidence="2">Uncharacterized protein</fullName>
    </submittedName>
</protein>
<gene>
    <name evidence="2" type="ORF">PGLA2088_LOCUS13435</name>
</gene>